<dbReference type="InterPro" id="IPR011335">
    <property type="entry name" value="Restrct_endonuc-II-like"/>
</dbReference>
<name>A0A7D5XEL1_FERL1</name>
<proteinExistence type="predicted"/>
<dbReference type="Gene3D" id="3.40.1350.10">
    <property type="match status" value="1"/>
</dbReference>
<dbReference type="GO" id="GO:0003676">
    <property type="term" value="F:nucleic acid binding"/>
    <property type="evidence" value="ECO:0007669"/>
    <property type="project" value="InterPro"/>
</dbReference>
<gene>
    <name evidence="1" type="ORF">Sv326_0361</name>
    <name evidence="2" type="ORF">Sv326_0398</name>
    <name evidence="3" type="ORF">Sv326_0435</name>
</gene>
<dbReference type="InterPro" id="IPR011856">
    <property type="entry name" value="tRNA_endonuc-like_dom_sf"/>
</dbReference>
<evidence type="ECO:0000313" key="4">
    <source>
        <dbReference type="Proteomes" id="UP000510821"/>
    </source>
</evidence>
<reference evidence="4" key="2">
    <citation type="submission" date="2020-07" db="EMBL/GenBank/DDBJ databases">
        <title>Metabolic diversity and evolutionary history of the archaeal phylum ###Micrarchaeota### uncovered from a freshwater lake metagenome.</title>
        <authorList>
            <person name="Kadnikov V.V."/>
            <person name="Savvichev A.S."/>
            <person name="Mardanov A.V."/>
            <person name="Beletsky A.V."/>
            <person name="Chupakov A.V."/>
            <person name="Kokryatskaya N.M."/>
            <person name="Pimenov N.V."/>
            <person name="Ravin N.V."/>
        </authorList>
    </citation>
    <scope>NUCLEOTIDE SEQUENCE [LARGE SCALE GENOMIC DNA]</scope>
</reference>
<evidence type="ECO:0000313" key="1">
    <source>
        <dbReference type="EMBL" id="QLJ52536.1"/>
    </source>
</evidence>
<dbReference type="AlphaFoldDB" id="A0A7D5XEL1"/>
<reference evidence="2" key="1">
    <citation type="journal article" date="2020" name="Appl. Environ. Microbiol.">
        <title>Metabolic Diversity and Evolutionary History of the Archaeal Phylum 'Candidatus Micrarchaeota' Uncovered from a Freshwater Lake Metagenome.</title>
        <authorList>
            <person name="Kadnikov V.V."/>
            <person name="Savvichev A.S."/>
            <person name="Mardanov A.V."/>
            <person name="Beletsky A.V."/>
            <person name="Chupakov A.V."/>
            <person name="Kokryatskaya N.M."/>
            <person name="Pimenov N.V."/>
            <person name="Ravin N.V."/>
        </authorList>
    </citation>
    <scope>NUCLEOTIDE SEQUENCE</scope>
    <source>
        <strain evidence="2">Sv326</strain>
    </source>
</reference>
<dbReference type="EMBL" id="CP058998">
    <property type="protein sequence ID" value="QLJ52573.1"/>
    <property type="molecule type" value="Genomic_DNA"/>
</dbReference>
<evidence type="ECO:0000313" key="3">
    <source>
        <dbReference type="EMBL" id="QLJ52610.1"/>
    </source>
</evidence>
<dbReference type="Proteomes" id="UP000510821">
    <property type="component" value="Chromosome"/>
</dbReference>
<sequence length="140" mass="16313">MNNNIKNCLTCGKEIHREDSPHDYAFKIKKFCSVECRHINDIVRIKGVSNTYAVGLYFELTLKKKLENDGWVVFKTEYPTKLLDLIAFKGNEVMVIQAKTHNNNPTILDKLEELKNFKRAFPNVTVKLITKEEDYEIKCD</sequence>
<evidence type="ECO:0008006" key="5">
    <source>
        <dbReference type="Google" id="ProtNLM"/>
    </source>
</evidence>
<dbReference type="KEGG" id="flt:Sv326_0361"/>
<organism evidence="2 4">
    <name type="scientific">Fermentimicrarchaeum limneticum</name>
    <dbReference type="NCBI Taxonomy" id="2795018"/>
    <lineage>
        <taxon>Archaea</taxon>
        <taxon>Candidatus Micrarchaeota</taxon>
        <taxon>Candidatus Fermentimicrarchaeales</taxon>
        <taxon>Candidatus Fermentimicrarchaeaceae</taxon>
        <taxon>Candidatus Fermentimicrarchaeum</taxon>
    </lineage>
</organism>
<dbReference type="KEGG" id="flt:Sv326_0398"/>
<dbReference type="EMBL" id="CP058998">
    <property type="protein sequence ID" value="QLJ52610.1"/>
    <property type="molecule type" value="Genomic_DNA"/>
</dbReference>
<accession>A0A7D5XEL1</accession>
<protein>
    <recommendedName>
        <fullName evidence="5">Restriction endonuclease type IV Mrr domain-containing protein</fullName>
    </recommendedName>
</protein>
<dbReference type="EMBL" id="CP058998">
    <property type="protein sequence ID" value="QLJ52536.1"/>
    <property type="molecule type" value="Genomic_DNA"/>
</dbReference>
<dbReference type="SUPFAM" id="SSF52980">
    <property type="entry name" value="Restriction endonuclease-like"/>
    <property type="match status" value="1"/>
</dbReference>
<evidence type="ECO:0000313" key="2">
    <source>
        <dbReference type="EMBL" id="QLJ52573.1"/>
    </source>
</evidence>
<dbReference type="KEGG" id="flt:Sv326_0435"/>